<evidence type="ECO:0000256" key="7">
    <source>
        <dbReference type="RuleBase" id="RU363032"/>
    </source>
</evidence>
<accession>A0ABQ1HVM2</accession>
<gene>
    <name evidence="9" type="ORF">GCM10007414_00070</name>
</gene>
<dbReference type="EMBL" id="BMDY01000001">
    <property type="protein sequence ID" value="GGA91472.1"/>
    <property type="molecule type" value="Genomic_DNA"/>
</dbReference>
<evidence type="ECO:0000256" key="6">
    <source>
        <dbReference type="ARBA" id="ARBA00023136"/>
    </source>
</evidence>
<dbReference type="SUPFAM" id="SSF161098">
    <property type="entry name" value="MetI-like"/>
    <property type="match status" value="1"/>
</dbReference>
<protein>
    <submittedName>
        <fullName evidence="9">ABC transporter permease</fullName>
    </submittedName>
</protein>
<sequence>MKKYLADSQWFSLVSLIVAIIGIWYLAALIMNGNQLINTLERKKQDWTYSQVIKQAYAVKRPMLPPPHQVAMELKKSVFERSVSSKRSLVFHSFITLNSTLLGFVFGSILGIVIAIGIVHNKTLDASLMPWVIASQTIPILAIAPIIVVVLGALNITGVVPKAIISMYLSFFPVTIGMVKGLRASDTLHQELMYTYNASALQTFWKLRWYSAQPYLFASLKVAIAAALVGAIVAELPTGAQGGLGSRLLSGSYYGQTEQIWAALIMAALLGSLLVWLVSVAERALLKRRGGLANA</sequence>
<feature type="transmembrane region" description="Helical" evidence="7">
    <location>
        <begin position="89"/>
        <end position="119"/>
    </location>
</feature>
<dbReference type="PANTHER" id="PTHR30151">
    <property type="entry name" value="ALKANE SULFONATE ABC TRANSPORTER-RELATED, MEMBRANE SUBUNIT"/>
    <property type="match status" value="1"/>
</dbReference>
<evidence type="ECO:0000256" key="5">
    <source>
        <dbReference type="ARBA" id="ARBA00022989"/>
    </source>
</evidence>
<dbReference type="InterPro" id="IPR000515">
    <property type="entry name" value="MetI-like"/>
</dbReference>
<keyword evidence="4 7" id="KW-0812">Transmembrane</keyword>
<evidence type="ECO:0000313" key="10">
    <source>
        <dbReference type="Proteomes" id="UP000651977"/>
    </source>
</evidence>
<organism evidence="9 10">
    <name type="scientific">Agarivorans gilvus</name>
    <dbReference type="NCBI Taxonomy" id="680279"/>
    <lineage>
        <taxon>Bacteria</taxon>
        <taxon>Pseudomonadati</taxon>
        <taxon>Pseudomonadota</taxon>
        <taxon>Gammaproteobacteria</taxon>
        <taxon>Alteromonadales</taxon>
        <taxon>Alteromonadaceae</taxon>
        <taxon>Agarivorans</taxon>
    </lineage>
</organism>
<comment type="similarity">
    <text evidence="7">Belongs to the binding-protein-dependent transport system permease family.</text>
</comment>
<evidence type="ECO:0000256" key="3">
    <source>
        <dbReference type="ARBA" id="ARBA00022475"/>
    </source>
</evidence>
<reference evidence="10" key="1">
    <citation type="journal article" date="2019" name="Int. J. Syst. Evol. Microbiol.">
        <title>The Global Catalogue of Microorganisms (GCM) 10K type strain sequencing project: providing services to taxonomists for standard genome sequencing and annotation.</title>
        <authorList>
            <consortium name="The Broad Institute Genomics Platform"/>
            <consortium name="The Broad Institute Genome Sequencing Center for Infectious Disease"/>
            <person name="Wu L."/>
            <person name="Ma J."/>
        </authorList>
    </citation>
    <scope>NUCLEOTIDE SEQUENCE [LARGE SCALE GENOMIC DNA]</scope>
    <source>
        <strain evidence="10">CGMCC 1.10131</strain>
    </source>
</reference>
<keyword evidence="3" id="KW-1003">Cell membrane</keyword>
<proteinExistence type="inferred from homology"/>
<feature type="domain" description="ABC transmembrane type-1" evidence="8">
    <location>
        <begin position="89"/>
        <end position="282"/>
    </location>
</feature>
<evidence type="ECO:0000256" key="1">
    <source>
        <dbReference type="ARBA" id="ARBA00004651"/>
    </source>
</evidence>
<dbReference type="InterPro" id="IPR035906">
    <property type="entry name" value="MetI-like_sf"/>
</dbReference>
<keyword evidence="5 7" id="KW-1133">Transmembrane helix</keyword>
<dbReference type="Gene3D" id="1.10.3720.10">
    <property type="entry name" value="MetI-like"/>
    <property type="match status" value="1"/>
</dbReference>
<dbReference type="CDD" id="cd06261">
    <property type="entry name" value="TM_PBP2"/>
    <property type="match status" value="1"/>
</dbReference>
<dbReference type="RefSeq" id="WP_083481465.1">
    <property type="nucleotide sequence ID" value="NZ_BMDY01000001.1"/>
</dbReference>
<dbReference type="Proteomes" id="UP000651977">
    <property type="component" value="Unassembled WGS sequence"/>
</dbReference>
<name>A0ABQ1HVM2_9ALTE</name>
<feature type="transmembrane region" description="Helical" evidence="7">
    <location>
        <begin position="131"/>
        <end position="154"/>
    </location>
</feature>
<dbReference type="PANTHER" id="PTHR30151:SF41">
    <property type="entry name" value="ABC TRANSPORTER PERMEASE PROTEIN"/>
    <property type="match status" value="1"/>
</dbReference>
<keyword evidence="10" id="KW-1185">Reference proteome</keyword>
<keyword evidence="6 7" id="KW-0472">Membrane</keyword>
<evidence type="ECO:0000256" key="4">
    <source>
        <dbReference type="ARBA" id="ARBA00022692"/>
    </source>
</evidence>
<comment type="caution">
    <text evidence="9">The sequence shown here is derived from an EMBL/GenBank/DDBJ whole genome shotgun (WGS) entry which is preliminary data.</text>
</comment>
<feature type="transmembrane region" description="Helical" evidence="7">
    <location>
        <begin position="12"/>
        <end position="31"/>
    </location>
</feature>
<keyword evidence="2 7" id="KW-0813">Transport</keyword>
<feature type="transmembrane region" description="Helical" evidence="7">
    <location>
        <begin position="215"/>
        <end position="240"/>
    </location>
</feature>
<evidence type="ECO:0000313" key="9">
    <source>
        <dbReference type="EMBL" id="GGA91472.1"/>
    </source>
</evidence>
<evidence type="ECO:0000256" key="2">
    <source>
        <dbReference type="ARBA" id="ARBA00022448"/>
    </source>
</evidence>
<comment type="subcellular location">
    <subcellularLocation>
        <location evidence="1 7">Cell membrane</location>
        <topology evidence="1 7">Multi-pass membrane protein</topology>
    </subcellularLocation>
</comment>
<feature type="transmembrane region" description="Helical" evidence="7">
    <location>
        <begin position="260"/>
        <end position="281"/>
    </location>
</feature>
<dbReference type="PROSITE" id="PS50928">
    <property type="entry name" value="ABC_TM1"/>
    <property type="match status" value="1"/>
</dbReference>
<evidence type="ECO:0000259" key="8">
    <source>
        <dbReference type="PROSITE" id="PS50928"/>
    </source>
</evidence>
<dbReference type="Pfam" id="PF00528">
    <property type="entry name" value="BPD_transp_1"/>
    <property type="match status" value="1"/>
</dbReference>